<dbReference type="STRING" id="61424.A0A2T9YDQ4"/>
<reference evidence="2 4" key="1">
    <citation type="journal article" date="2018" name="MBio">
        <title>Comparative Genomics Reveals the Core Gene Toolbox for the Fungus-Insect Symbiosis.</title>
        <authorList>
            <person name="Wang Y."/>
            <person name="Stata M."/>
            <person name="Wang W."/>
            <person name="Stajich J.E."/>
            <person name="White M.M."/>
            <person name="Moncalvo J.M."/>
        </authorList>
    </citation>
    <scope>NUCLEOTIDE SEQUENCE [LARGE SCALE GENOMIC DNA]</scope>
    <source>
        <strain evidence="2 4">AUS-77-4</strain>
    </source>
</reference>
<keyword evidence="1" id="KW-1133">Transmembrane helix</keyword>
<dbReference type="EMBL" id="MBFT01000036">
    <property type="protein sequence ID" value="PVU99435.1"/>
    <property type="molecule type" value="Genomic_DNA"/>
</dbReference>
<dbReference type="OrthoDB" id="73168at2759"/>
<keyword evidence="1" id="KW-0472">Membrane</keyword>
<feature type="transmembrane region" description="Helical" evidence="1">
    <location>
        <begin position="6"/>
        <end position="26"/>
    </location>
</feature>
<dbReference type="Pfam" id="PF09802">
    <property type="entry name" value="Sec66"/>
    <property type="match status" value="1"/>
</dbReference>
<evidence type="ECO:0000313" key="3">
    <source>
        <dbReference type="EMBL" id="PVU99435.1"/>
    </source>
</evidence>
<comment type="caution">
    <text evidence="2">The sequence shown here is derived from an EMBL/GenBank/DDBJ whole genome shotgun (WGS) entry which is preliminary data.</text>
</comment>
<evidence type="ECO:0000313" key="4">
    <source>
        <dbReference type="Proteomes" id="UP000245699"/>
    </source>
</evidence>
<dbReference type="PANTHER" id="PTHR28229">
    <property type="entry name" value="TRANSLOCATION PROTEIN SEC66"/>
    <property type="match status" value="1"/>
</dbReference>
<protein>
    <submittedName>
        <fullName evidence="2">Uncharacterized protein</fullName>
    </submittedName>
</protein>
<accession>A0A2T9YDQ4</accession>
<dbReference type="Proteomes" id="UP000245699">
    <property type="component" value="Unassembled WGS sequence"/>
</dbReference>
<dbReference type="PANTHER" id="PTHR28229:SF1">
    <property type="entry name" value="TRANSLOCATION PROTEIN SEC66"/>
    <property type="match status" value="1"/>
</dbReference>
<dbReference type="GO" id="GO:0031204">
    <property type="term" value="P:post-translational protein targeting to membrane, translocation"/>
    <property type="evidence" value="ECO:0007669"/>
    <property type="project" value="InterPro"/>
</dbReference>
<dbReference type="EMBL" id="MBFT01000482">
    <property type="protein sequence ID" value="PVU90445.1"/>
    <property type="molecule type" value="Genomic_DNA"/>
</dbReference>
<evidence type="ECO:0000313" key="2">
    <source>
        <dbReference type="EMBL" id="PVU90445.1"/>
    </source>
</evidence>
<evidence type="ECO:0000256" key="1">
    <source>
        <dbReference type="SAM" id="Phobius"/>
    </source>
</evidence>
<organism evidence="2 4">
    <name type="scientific">Furculomyces boomerangus</name>
    <dbReference type="NCBI Taxonomy" id="61424"/>
    <lineage>
        <taxon>Eukaryota</taxon>
        <taxon>Fungi</taxon>
        <taxon>Fungi incertae sedis</taxon>
        <taxon>Zoopagomycota</taxon>
        <taxon>Kickxellomycotina</taxon>
        <taxon>Harpellomycetes</taxon>
        <taxon>Harpellales</taxon>
        <taxon>Harpellaceae</taxon>
        <taxon>Furculomyces</taxon>
    </lineage>
</organism>
<keyword evidence="4" id="KW-1185">Reference proteome</keyword>
<dbReference type="AlphaFoldDB" id="A0A2T9YDQ4"/>
<proteinExistence type="predicted"/>
<gene>
    <name evidence="3" type="ORF">BB559_000720</name>
    <name evidence="2" type="ORF">BB559_004618</name>
</gene>
<dbReference type="GO" id="GO:0031207">
    <property type="term" value="C:Sec62/Sec63 complex"/>
    <property type="evidence" value="ECO:0007669"/>
    <property type="project" value="InterPro"/>
</dbReference>
<name>A0A2T9YDQ4_9FUNG</name>
<keyword evidence="1" id="KW-0812">Transmembrane</keyword>
<dbReference type="InterPro" id="IPR018624">
    <property type="entry name" value="Sec66"/>
</dbReference>
<sequence>MAQGIGMLIVYVAGWGLVFGTFVHYYHKRKALALKNLESYFPEHKTRDVYYQLVTLQSENPSAVSTPMLQSALIRRAVDDVLRAVSLQTNKSSLQSLVNSGAIPQDLLHQFNSAEAELETEMLAVKQEADSLVEGMGEWIFQVGSEVLSNARQRELREQILKLEVENLNCIGKLGKVEGADYNKVNKIQDSEREKIISELIDEEASKKQLRNRNKTKSKK</sequence>